<evidence type="ECO:0000313" key="1">
    <source>
        <dbReference type="EMBL" id="PIK60717.1"/>
    </source>
</evidence>
<reference evidence="1 2" key="1">
    <citation type="journal article" date="2017" name="PLoS Biol.">
        <title>The sea cucumber genome provides insights into morphological evolution and visceral regeneration.</title>
        <authorList>
            <person name="Zhang X."/>
            <person name="Sun L."/>
            <person name="Yuan J."/>
            <person name="Sun Y."/>
            <person name="Gao Y."/>
            <person name="Zhang L."/>
            <person name="Li S."/>
            <person name="Dai H."/>
            <person name="Hamel J.F."/>
            <person name="Liu C."/>
            <person name="Yu Y."/>
            <person name="Liu S."/>
            <person name="Lin W."/>
            <person name="Guo K."/>
            <person name="Jin S."/>
            <person name="Xu P."/>
            <person name="Storey K.B."/>
            <person name="Huan P."/>
            <person name="Zhang T."/>
            <person name="Zhou Y."/>
            <person name="Zhang J."/>
            <person name="Lin C."/>
            <person name="Li X."/>
            <person name="Xing L."/>
            <person name="Huo D."/>
            <person name="Sun M."/>
            <person name="Wang L."/>
            <person name="Mercier A."/>
            <person name="Li F."/>
            <person name="Yang H."/>
            <person name="Xiang J."/>
        </authorList>
    </citation>
    <scope>NUCLEOTIDE SEQUENCE [LARGE SCALE GENOMIC DNA]</scope>
    <source>
        <strain evidence="1">Shaxun</strain>
        <tissue evidence="1">Muscle</tissue>
    </source>
</reference>
<dbReference type="SUPFAM" id="SSF53850">
    <property type="entry name" value="Periplasmic binding protein-like II"/>
    <property type="match status" value="1"/>
</dbReference>
<gene>
    <name evidence="1" type="ORF">BSL78_02340</name>
</gene>
<organism evidence="1 2">
    <name type="scientific">Stichopus japonicus</name>
    <name type="common">Sea cucumber</name>
    <dbReference type="NCBI Taxonomy" id="307972"/>
    <lineage>
        <taxon>Eukaryota</taxon>
        <taxon>Metazoa</taxon>
        <taxon>Echinodermata</taxon>
        <taxon>Eleutherozoa</taxon>
        <taxon>Echinozoa</taxon>
        <taxon>Holothuroidea</taxon>
        <taxon>Aspidochirotacea</taxon>
        <taxon>Aspidochirotida</taxon>
        <taxon>Stichopodidae</taxon>
        <taxon>Apostichopus</taxon>
    </lineage>
</organism>
<proteinExistence type="predicted"/>
<dbReference type="OrthoDB" id="5984008at2759"/>
<dbReference type="AlphaFoldDB" id="A0A2G8LKD1"/>
<keyword evidence="2" id="KW-1185">Reference proteome</keyword>
<comment type="caution">
    <text evidence="1">The sequence shown here is derived from an EMBL/GenBank/DDBJ whole genome shotgun (WGS) entry which is preliminary data.</text>
</comment>
<dbReference type="STRING" id="307972.A0A2G8LKD1"/>
<keyword evidence="1" id="KW-0675">Receptor</keyword>
<evidence type="ECO:0000313" key="2">
    <source>
        <dbReference type="Proteomes" id="UP000230750"/>
    </source>
</evidence>
<protein>
    <submittedName>
        <fullName evidence="1">Putative glutamate receptor 2-like</fullName>
    </submittedName>
</protein>
<dbReference type="Gene3D" id="3.40.190.10">
    <property type="entry name" value="Periplasmic binding protein-like II"/>
    <property type="match status" value="1"/>
</dbReference>
<dbReference type="Proteomes" id="UP000230750">
    <property type="component" value="Unassembled WGS sequence"/>
</dbReference>
<name>A0A2G8LKD1_STIJA</name>
<sequence>MKFILRLNYSNFPDNVGVHVQQRTISVCIWCTGGLERGFGNQKMAAYAYLVESTTNKYYNQKKPCKTMAVQERLSSSSYGIAVSKSLKGLTKDLTLAILELREKAKIKVFENKWWSEKGNVTMTMRVLMR</sequence>
<dbReference type="EMBL" id="MRZV01000049">
    <property type="protein sequence ID" value="PIK60717.1"/>
    <property type="molecule type" value="Genomic_DNA"/>
</dbReference>
<accession>A0A2G8LKD1</accession>